<evidence type="ECO:0000313" key="3">
    <source>
        <dbReference type="EMBL" id="BDP44706.1"/>
    </source>
</evidence>
<dbReference type="EMBL" id="AP026563">
    <property type="protein sequence ID" value="BDP44706.1"/>
    <property type="molecule type" value="Genomic_DNA"/>
</dbReference>
<proteinExistence type="predicted"/>
<gene>
    <name evidence="3" type="ORF">DAETH_46750</name>
</gene>
<reference evidence="3" key="1">
    <citation type="submission" date="2022-07" db="EMBL/GenBank/DDBJ databases">
        <title>Complete Genome Sequence of the Radioresistant Bacterium Deinococcus aetherius ST0316, Isolated from the Air Dust collected in Lower Stratosphere above Japan.</title>
        <authorList>
            <person name="Satoh K."/>
            <person name="Hagiwara K."/>
            <person name="Katsumata K."/>
            <person name="Kubo A."/>
            <person name="Yokobori S."/>
            <person name="Yamagishi A."/>
            <person name="Oono Y."/>
            <person name="Narumi I."/>
        </authorList>
    </citation>
    <scope>NUCLEOTIDE SEQUENCE</scope>
    <source>
        <strain evidence="3">ST0316</strain>
        <plasmid evidence="3">pDAETH-3</plasmid>
    </source>
</reference>
<dbReference type="Proteomes" id="UP001064971">
    <property type="component" value="Plasmid pDAETH-3"/>
</dbReference>
<dbReference type="Pfam" id="PF03713">
    <property type="entry name" value="DUF305"/>
    <property type="match status" value="1"/>
</dbReference>
<feature type="region of interest" description="Disordered" evidence="1">
    <location>
        <begin position="182"/>
        <end position="208"/>
    </location>
</feature>
<dbReference type="PANTHER" id="PTHR36933:SF1">
    <property type="entry name" value="SLL0788 PROTEIN"/>
    <property type="match status" value="1"/>
</dbReference>
<dbReference type="PANTHER" id="PTHR36933">
    <property type="entry name" value="SLL0788 PROTEIN"/>
    <property type="match status" value="1"/>
</dbReference>
<organism evidence="3 4">
    <name type="scientific">Deinococcus aetherius</name>
    <dbReference type="NCBI Taxonomy" id="200252"/>
    <lineage>
        <taxon>Bacteria</taxon>
        <taxon>Thermotogati</taxon>
        <taxon>Deinococcota</taxon>
        <taxon>Deinococci</taxon>
        <taxon>Deinococcales</taxon>
        <taxon>Deinococcaceae</taxon>
        <taxon>Deinococcus</taxon>
    </lineage>
</organism>
<accession>A0ABM8ALL2</accession>
<protein>
    <submittedName>
        <fullName evidence="3">DUF305 domain-containing protein</fullName>
    </submittedName>
</protein>
<feature type="domain" description="DUF305" evidence="2">
    <location>
        <begin position="33"/>
        <end position="178"/>
    </location>
</feature>
<evidence type="ECO:0000256" key="1">
    <source>
        <dbReference type="SAM" id="MobiDB-lite"/>
    </source>
</evidence>
<dbReference type="InterPro" id="IPR005183">
    <property type="entry name" value="DUF305_CopM-like"/>
</dbReference>
<evidence type="ECO:0000259" key="2">
    <source>
        <dbReference type="Pfam" id="PF03713"/>
    </source>
</evidence>
<geneLocation type="plasmid" evidence="3 4">
    <name>pDAETH-3</name>
</geneLocation>
<dbReference type="InterPro" id="IPR012347">
    <property type="entry name" value="Ferritin-like"/>
</dbReference>
<keyword evidence="4" id="KW-1185">Reference proteome</keyword>
<dbReference type="Gene3D" id="1.20.1260.10">
    <property type="match status" value="1"/>
</dbReference>
<name>A0ABM8ALL2_9DEIO</name>
<keyword evidence="3" id="KW-0614">Plasmid</keyword>
<sequence>MIPALGAGLVGAAVVGGTLAFTWPRAPAEGSADVTFARDMSAHHAQAVEMSVTVVKRAADPAVKLLAQDILLTQQAQIGQMSGWLMAWGRPLAGSEAPMAGMDRGSMGLATPQQVQELAYLPVRVAETQYLKVMRRHHQGGVTMAQSALKHVNRPEVRAFAERVVTAQTSEIGAIDALLAKRGIRPQTPPEATKDETAPAPMDGMTHE</sequence>
<evidence type="ECO:0000313" key="4">
    <source>
        <dbReference type="Proteomes" id="UP001064971"/>
    </source>
</evidence>